<comment type="caution">
    <text evidence="1">The sequence shown here is derived from an EMBL/GenBank/DDBJ whole genome shotgun (WGS) entry which is preliminary data.</text>
</comment>
<sequence length="206" mass="22984">MSWRFLDTKHRVKLLLFHSPAIGTWKVDATYVFNPSILSPAETPLAYESIMQSMNHDGSLALLAVGYRKQRWPVLVATAPVGALHRVHYSFQRPAGVSDPCGAPRLTFSFTAKTRHPLQIVKSRPPTATNRGATQTRSGKEALDMPSYDAFALDSHRASRLLHQSGLGGIHAPSVSHWLLSRHCLETVQTIFGVLLRDWRSRTPPR</sequence>
<proteinExistence type="predicted"/>
<gene>
    <name evidence="1" type="ORF">QR685DRAFT_132058</name>
</gene>
<organism evidence="1 2">
    <name type="scientific">Neurospora intermedia</name>
    <dbReference type="NCBI Taxonomy" id="5142"/>
    <lineage>
        <taxon>Eukaryota</taxon>
        <taxon>Fungi</taxon>
        <taxon>Dikarya</taxon>
        <taxon>Ascomycota</taxon>
        <taxon>Pezizomycotina</taxon>
        <taxon>Sordariomycetes</taxon>
        <taxon>Sordariomycetidae</taxon>
        <taxon>Sordariales</taxon>
        <taxon>Sordariaceae</taxon>
        <taxon>Neurospora</taxon>
    </lineage>
</organism>
<name>A0ABR3CYN9_NEUIN</name>
<protein>
    <submittedName>
        <fullName evidence="1">Uncharacterized protein</fullName>
    </submittedName>
</protein>
<reference evidence="1 2" key="1">
    <citation type="submission" date="2023-09" db="EMBL/GenBank/DDBJ databases">
        <title>Multi-omics analysis of a traditional fermented food reveals byproduct-associated fungal strains for waste-to-food upcycling.</title>
        <authorList>
            <consortium name="Lawrence Berkeley National Laboratory"/>
            <person name="Rekdal V.M."/>
            <person name="Villalobos-Escobedo J.M."/>
            <person name="Rodriguez-Valeron N."/>
            <person name="Garcia M.O."/>
            <person name="Vasquez D.P."/>
            <person name="Damayanti I."/>
            <person name="Sorensen P.M."/>
            <person name="Baidoo E.E."/>
            <person name="De Carvalho A.C."/>
            <person name="Riley R."/>
            <person name="Lipzen A."/>
            <person name="He G."/>
            <person name="Yan M."/>
            <person name="Haridas S."/>
            <person name="Daum C."/>
            <person name="Yoshinaga Y."/>
            <person name="Ng V."/>
            <person name="Grigoriev I.V."/>
            <person name="Munk R."/>
            <person name="Nuraida L."/>
            <person name="Wijaya C.H."/>
            <person name="Morales P.-C."/>
            <person name="Keasling J.D."/>
        </authorList>
    </citation>
    <scope>NUCLEOTIDE SEQUENCE [LARGE SCALE GENOMIC DNA]</scope>
    <source>
        <strain evidence="1 2">FGSC 2613</strain>
    </source>
</reference>
<evidence type="ECO:0000313" key="2">
    <source>
        <dbReference type="Proteomes" id="UP001451303"/>
    </source>
</evidence>
<evidence type="ECO:0000313" key="1">
    <source>
        <dbReference type="EMBL" id="KAL0465539.1"/>
    </source>
</evidence>
<dbReference type="EMBL" id="JAVLET010000016">
    <property type="protein sequence ID" value="KAL0465539.1"/>
    <property type="molecule type" value="Genomic_DNA"/>
</dbReference>
<accession>A0ABR3CYN9</accession>
<dbReference type="Proteomes" id="UP001451303">
    <property type="component" value="Unassembled WGS sequence"/>
</dbReference>
<keyword evidence="2" id="KW-1185">Reference proteome</keyword>